<dbReference type="RefSeq" id="WP_232137188.1">
    <property type="nucleotide sequence ID" value="NZ_CP089507.1"/>
</dbReference>
<protein>
    <submittedName>
        <fullName evidence="7">H-NS histone family protein</fullName>
    </submittedName>
</protein>
<comment type="caution">
    <text evidence="7">The sequence shown here is derived from an EMBL/GenBank/DDBJ whole genome shotgun (WGS) entry which is preliminary data.</text>
</comment>
<name>A0ABS8UEV4_9GAMM</name>
<evidence type="ECO:0000313" key="8">
    <source>
        <dbReference type="Proteomes" id="UP001430360"/>
    </source>
</evidence>
<keyword evidence="4" id="KW-0238">DNA-binding</keyword>
<dbReference type="PANTHER" id="PTHR38097">
    <property type="match status" value="1"/>
</dbReference>
<evidence type="ECO:0000256" key="1">
    <source>
        <dbReference type="ARBA" id="ARBA00004453"/>
    </source>
</evidence>
<evidence type="ECO:0000313" key="7">
    <source>
        <dbReference type="EMBL" id="MCD9098031.1"/>
    </source>
</evidence>
<dbReference type="Gene3D" id="4.10.430.10">
    <property type="entry name" value="Histone-like protein H-NS, C-terminal domain"/>
    <property type="match status" value="1"/>
</dbReference>
<dbReference type="EMBL" id="JAJQKU010000004">
    <property type="protein sequence ID" value="MCD9098031.1"/>
    <property type="molecule type" value="Genomic_DNA"/>
</dbReference>
<dbReference type="Proteomes" id="UP001430360">
    <property type="component" value="Unassembled WGS sequence"/>
</dbReference>
<proteinExistence type="inferred from homology"/>
<evidence type="ECO:0000256" key="5">
    <source>
        <dbReference type="SAM" id="MobiDB-lite"/>
    </source>
</evidence>
<sequence length="117" mass="12534">MAVLLTDLTADQLTSLIDQATERRKLLKKRKPIAVVRRKLEAAAAESGYSVAELFGAGARPASSPPKKSGSQAGAKVAAKYRNPAAPDQTWSGRGLKPIWLRDAMAQCGAKLEDFLI</sequence>
<reference evidence="7" key="2">
    <citation type="journal article" date="2022" name="Syst. Appl. Microbiol.">
        <title>Physiological and genomic characterisation of Luteimonas fraxinea sp. nov., a bacterial species associated with trees tolerant to ash dieback.</title>
        <authorList>
            <person name="Ulrich K."/>
            <person name="Becker R."/>
            <person name="Behrendt U."/>
            <person name="Kube M."/>
            <person name="Schneck V."/>
            <person name="Ulrich A."/>
        </authorList>
    </citation>
    <scope>NUCLEOTIDE SEQUENCE</scope>
    <source>
        <strain evidence="7">A1P009</strain>
    </source>
</reference>
<dbReference type="Pfam" id="PF00816">
    <property type="entry name" value="Histone_HNS"/>
    <property type="match status" value="1"/>
</dbReference>
<evidence type="ECO:0000256" key="4">
    <source>
        <dbReference type="ARBA" id="ARBA00023125"/>
    </source>
</evidence>
<gene>
    <name evidence="7" type="ORF">LTT95_13890</name>
</gene>
<keyword evidence="3" id="KW-0963">Cytoplasm</keyword>
<feature type="region of interest" description="Disordered" evidence="5">
    <location>
        <begin position="58"/>
        <end position="89"/>
    </location>
</feature>
<evidence type="ECO:0000256" key="3">
    <source>
        <dbReference type="ARBA" id="ARBA00022490"/>
    </source>
</evidence>
<organism evidence="7 8">
    <name type="scientific">Luteimonas fraxinea</name>
    <dbReference type="NCBI Taxonomy" id="2901869"/>
    <lineage>
        <taxon>Bacteria</taxon>
        <taxon>Pseudomonadati</taxon>
        <taxon>Pseudomonadota</taxon>
        <taxon>Gammaproteobacteria</taxon>
        <taxon>Lysobacterales</taxon>
        <taxon>Lysobacteraceae</taxon>
        <taxon>Luteimonas</taxon>
    </lineage>
</organism>
<dbReference type="InterPro" id="IPR037150">
    <property type="entry name" value="H-NS_C_dom_sf"/>
</dbReference>
<evidence type="ECO:0000259" key="6">
    <source>
        <dbReference type="SMART" id="SM00528"/>
    </source>
</evidence>
<comment type="subcellular location">
    <subcellularLocation>
        <location evidence="1">Cytoplasm</location>
        <location evidence="1">Nucleoid</location>
    </subcellularLocation>
</comment>
<evidence type="ECO:0000256" key="2">
    <source>
        <dbReference type="ARBA" id="ARBA00010610"/>
    </source>
</evidence>
<dbReference type="InterPro" id="IPR027444">
    <property type="entry name" value="H-NS_C_dom"/>
</dbReference>
<comment type="similarity">
    <text evidence="2">Belongs to the histone-like protein H-NS family.</text>
</comment>
<keyword evidence="8" id="KW-1185">Reference proteome</keyword>
<dbReference type="SUPFAM" id="SSF81273">
    <property type="entry name" value="H-NS histone-like proteins"/>
    <property type="match status" value="1"/>
</dbReference>
<dbReference type="SMART" id="SM00528">
    <property type="entry name" value="HNS"/>
    <property type="match status" value="1"/>
</dbReference>
<accession>A0ABS8UEV4</accession>
<reference evidence="7" key="1">
    <citation type="submission" date="2021-12" db="EMBL/GenBank/DDBJ databases">
        <authorList>
            <person name="Ulrich A."/>
        </authorList>
    </citation>
    <scope>NUCLEOTIDE SEQUENCE</scope>
    <source>
        <strain evidence="7">A1P009</strain>
    </source>
</reference>
<feature type="domain" description="DNA-binding protein H-NS-like C-terminal" evidence="6">
    <location>
        <begin position="71"/>
        <end position="117"/>
    </location>
</feature>
<dbReference type="PANTHER" id="PTHR38097:SF2">
    <property type="entry name" value="DNA-BINDING PROTEIN STPA"/>
    <property type="match status" value="1"/>
</dbReference>